<evidence type="ECO:0000313" key="4">
    <source>
        <dbReference type="Proteomes" id="UP001368500"/>
    </source>
</evidence>
<feature type="compositionally biased region" description="Low complexity" evidence="2">
    <location>
        <begin position="1"/>
        <end position="19"/>
    </location>
</feature>
<evidence type="ECO:0000256" key="2">
    <source>
        <dbReference type="SAM" id="MobiDB-lite"/>
    </source>
</evidence>
<gene>
    <name evidence="3" type="ORF">AACH11_22830</name>
</gene>
<comment type="caution">
    <text evidence="3">The sequence shown here is derived from an EMBL/GenBank/DDBJ whole genome shotgun (WGS) entry which is preliminary data.</text>
</comment>
<feature type="region of interest" description="Disordered" evidence="2">
    <location>
        <begin position="1"/>
        <end position="22"/>
    </location>
</feature>
<proteinExistence type="predicted"/>
<dbReference type="Proteomes" id="UP001368500">
    <property type="component" value="Unassembled WGS sequence"/>
</dbReference>
<dbReference type="InterPro" id="IPR029063">
    <property type="entry name" value="SAM-dependent_MTases_sf"/>
</dbReference>
<keyword evidence="1" id="KW-0620">Polyamine biosynthesis</keyword>
<protein>
    <submittedName>
        <fullName evidence="3">Transferase</fullName>
    </submittedName>
</protein>
<reference evidence="3 4" key="1">
    <citation type="submission" date="2024-04" db="EMBL/GenBank/DDBJ databases">
        <title>Novel species of the genus Ideonella isolated from streams.</title>
        <authorList>
            <person name="Lu H."/>
        </authorList>
    </citation>
    <scope>NUCLEOTIDE SEQUENCE [LARGE SCALE GENOMIC DNA]</scope>
    <source>
        <strain evidence="3 4">BYS139W</strain>
    </source>
</reference>
<dbReference type="Pfam" id="PF01564">
    <property type="entry name" value="Spermine_synth"/>
    <property type="match status" value="1"/>
</dbReference>
<dbReference type="Gene3D" id="3.40.50.150">
    <property type="entry name" value="Vaccinia Virus protein VP39"/>
    <property type="match status" value="1"/>
</dbReference>
<name>A0ABU9BJF9_9BURK</name>
<dbReference type="SUPFAM" id="SSF53335">
    <property type="entry name" value="S-adenosyl-L-methionine-dependent methyltransferases"/>
    <property type="match status" value="1"/>
</dbReference>
<dbReference type="PANTHER" id="PTHR43317:SF11">
    <property type="entry name" value="POLYAMINE AMINOPROPYLTRANSFERASE 2"/>
    <property type="match status" value="1"/>
</dbReference>
<dbReference type="GO" id="GO:0016740">
    <property type="term" value="F:transferase activity"/>
    <property type="evidence" value="ECO:0007669"/>
    <property type="project" value="UniProtKB-KW"/>
</dbReference>
<organism evidence="3 4">
    <name type="scientific">Pseudaquabacterium rugosum</name>
    <dbReference type="NCBI Taxonomy" id="2984194"/>
    <lineage>
        <taxon>Bacteria</taxon>
        <taxon>Pseudomonadati</taxon>
        <taxon>Pseudomonadota</taxon>
        <taxon>Betaproteobacteria</taxon>
        <taxon>Burkholderiales</taxon>
        <taxon>Sphaerotilaceae</taxon>
        <taxon>Pseudaquabacterium</taxon>
    </lineage>
</organism>
<keyword evidence="4" id="KW-1185">Reference proteome</keyword>
<sequence length="276" mass="29454">MPTGTAAPSPSGPAGPTGDDAPHVRPWIVEALGLRALHTSHDAVQSVMRLDAPDALALAYTRTMMGVLLCVPQPRRIAMVGLGGGTLVKFCHRHLAPARLSVAEINPHVLALRETFHVPPDDARLQVDLADATAWVRTLPEDTDVLLVDGFDPEGLPPALGAQAFFDDAAAALADGGVLAMNLPLDEPTLPQVMDRLARAFGHACAEDGGLLWVDGVDESNRIAFAWRGRAFNRHAPGRLRLPDSLPLDEAQALCDDLRPMLAAWRRLRSGGRPAA</sequence>
<evidence type="ECO:0000313" key="3">
    <source>
        <dbReference type="EMBL" id="MEK8028805.1"/>
    </source>
</evidence>
<dbReference type="RefSeq" id="WP_341376593.1">
    <property type="nucleotide sequence ID" value="NZ_JBBUTF010000031.1"/>
</dbReference>
<dbReference type="PANTHER" id="PTHR43317">
    <property type="entry name" value="THERMOSPERMINE SYNTHASE ACAULIS5"/>
    <property type="match status" value="1"/>
</dbReference>
<dbReference type="EMBL" id="JBBUTF010000031">
    <property type="protein sequence ID" value="MEK8028805.1"/>
    <property type="molecule type" value="Genomic_DNA"/>
</dbReference>
<accession>A0ABU9BJF9</accession>
<evidence type="ECO:0000256" key="1">
    <source>
        <dbReference type="ARBA" id="ARBA00023115"/>
    </source>
</evidence>
<keyword evidence="3" id="KW-0808">Transferase</keyword>